<dbReference type="AlphaFoldDB" id="A0A450WW18"/>
<sequence>MTPADLHTLAFFLGRFVLSSDVLRPSTSAGNCISKLYQHFRGRVLPYDLKDFLPTLRPSCSHLLQCSAMVPRLNTGAGG</sequence>
<organism evidence="1">
    <name type="scientific">Candidatus Kentrum sp. LPFa</name>
    <dbReference type="NCBI Taxonomy" id="2126335"/>
    <lineage>
        <taxon>Bacteria</taxon>
        <taxon>Pseudomonadati</taxon>
        <taxon>Pseudomonadota</taxon>
        <taxon>Gammaproteobacteria</taxon>
        <taxon>Candidatus Kentrum</taxon>
    </lineage>
</organism>
<evidence type="ECO:0000313" key="1">
    <source>
        <dbReference type="EMBL" id="VFK21210.1"/>
    </source>
</evidence>
<name>A0A450WW18_9GAMM</name>
<dbReference type="EMBL" id="CAADFK010000243">
    <property type="protein sequence ID" value="VFK21210.1"/>
    <property type="molecule type" value="Genomic_DNA"/>
</dbReference>
<protein>
    <submittedName>
        <fullName evidence="1">Uncharacterized protein</fullName>
    </submittedName>
</protein>
<reference evidence="1" key="1">
    <citation type="submission" date="2019-02" db="EMBL/GenBank/DDBJ databases">
        <authorList>
            <person name="Gruber-Vodicka R. H."/>
            <person name="Seah K. B. B."/>
        </authorList>
    </citation>
    <scope>NUCLEOTIDE SEQUENCE</scope>
    <source>
        <strain evidence="1">BECK_S313</strain>
    </source>
</reference>
<gene>
    <name evidence="1" type="ORF">BECKLPF1236B_GA0070989_12431</name>
</gene>
<proteinExistence type="predicted"/>
<accession>A0A450WW18</accession>